<evidence type="ECO:0000256" key="3">
    <source>
        <dbReference type="ARBA" id="ARBA00022989"/>
    </source>
</evidence>
<evidence type="ECO:0000256" key="5">
    <source>
        <dbReference type="ARBA" id="ARBA00038359"/>
    </source>
</evidence>
<keyword evidence="4 6" id="KW-0472">Membrane</keyword>
<proteinExistence type="inferred from homology"/>
<organism evidence="8 9">
    <name type="scientific">Talaromyces proteolyticus</name>
    <dbReference type="NCBI Taxonomy" id="1131652"/>
    <lineage>
        <taxon>Eukaryota</taxon>
        <taxon>Fungi</taxon>
        <taxon>Dikarya</taxon>
        <taxon>Ascomycota</taxon>
        <taxon>Pezizomycotina</taxon>
        <taxon>Eurotiomycetes</taxon>
        <taxon>Eurotiomycetidae</taxon>
        <taxon>Eurotiales</taxon>
        <taxon>Trichocomaceae</taxon>
        <taxon>Talaromyces</taxon>
        <taxon>Talaromyces sect. Bacilispori</taxon>
    </lineage>
</organism>
<dbReference type="RefSeq" id="XP_046065590.1">
    <property type="nucleotide sequence ID" value="XM_046212827.1"/>
</dbReference>
<keyword evidence="9" id="KW-1185">Reference proteome</keyword>
<comment type="similarity">
    <text evidence="5">Belongs to the SAT4 family.</text>
</comment>
<dbReference type="GO" id="GO:0016020">
    <property type="term" value="C:membrane"/>
    <property type="evidence" value="ECO:0007669"/>
    <property type="project" value="UniProtKB-SubCell"/>
</dbReference>
<dbReference type="InterPro" id="IPR052337">
    <property type="entry name" value="SAT4-like"/>
</dbReference>
<gene>
    <name evidence="8" type="ORF">BGW36DRAFT_330992</name>
</gene>
<dbReference type="Proteomes" id="UP001201262">
    <property type="component" value="Unassembled WGS sequence"/>
</dbReference>
<evidence type="ECO:0000256" key="4">
    <source>
        <dbReference type="ARBA" id="ARBA00023136"/>
    </source>
</evidence>
<keyword evidence="2 6" id="KW-0812">Transmembrane</keyword>
<feature type="transmembrane region" description="Helical" evidence="6">
    <location>
        <begin position="100"/>
        <end position="120"/>
    </location>
</feature>
<dbReference type="PANTHER" id="PTHR33048:SF55">
    <property type="entry name" value="INTEGRAL MEMBRANE PROTEIN"/>
    <property type="match status" value="1"/>
</dbReference>
<evidence type="ECO:0000256" key="6">
    <source>
        <dbReference type="SAM" id="Phobius"/>
    </source>
</evidence>
<comment type="subcellular location">
    <subcellularLocation>
        <location evidence="1">Membrane</location>
        <topology evidence="1">Multi-pass membrane protein</topology>
    </subcellularLocation>
</comment>
<evidence type="ECO:0000256" key="2">
    <source>
        <dbReference type="ARBA" id="ARBA00022692"/>
    </source>
</evidence>
<feature type="transmembrane region" description="Helical" evidence="6">
    <location>
        <begin position="173"/>
        <end position="195"/>
    </location>
</feature>
<dbReference type="AlphaFoldDB" id="A0AAD4PTS3"/>
<feature type="transmembrane region" description="Helical" evidence="6">
    <location>
        <begin position="248"/>
        <end position="277"/>
    </location>
</feature>
<evidence type="ECO:0000259" key="7">
    <source>
        <dbReference type="Pfam" id="PF20684"/>
    </source>
</evidence>
<feature type="transmembrane region" description="Helical" evidence="6">
    <location>
        <begin position="50"/>
        <end position="70"/>
    </location>
</feature>
<feature type="transmembrane region" description="Helical" evidence="6">
    <location>
        <begin position="132"/>
        <end position="153"/>
    </location>
</feature>
<feature type="domain" description="Rhodopsin" evidence="7">
    <location>
        <begin position="34"/>
        <end position="271"/>
    </location>
</feature>
<dbReference type="EMBL" id="JAJTJA010000016">
    <property type="protein sequence ID" value="KAH8689164.1"/>
    <property type="molecule type" value="Genomic_DNA"/>
</dbReference>
<evidence type="ECO:0000256" key="1">
    <source>
        <dbReference type="ARBA" id="ARBA00004141"/>
    </source>
</evidence>
<protein>
    <submittedName>
        <fullName evidence="8">Plasma membrane protein Pth11-like protein</fullName>
    </submittedName>
</protein>
<keyword evidence="3 6" id="KW-1133">Transmembrane helix</keyword>
<evidence type="ECO:0000313" key="9">
    <source>
        <dbReference type="Proteomes" id="UP001201262"/>
    </source>
</evidence>
<sequence length="365" mass="41353">MPLLSHYGDIPDISDKLVYPSIVFAVVTPLVVLARFVSRKWFSGILGLDDWVIIVSSMIAEVVSIQMLLICEGAFGKHIDQIEDKQIIAKTLKVYFVAQLLYKVNLGLTKTSILFLYLRIFVTRWFQRTCQICLAIVIAFTIGTVMSSIFQCTPVARAFDHSKEGTCINMTTFWYLNAGFNILSDLVLIFLPIPVIVKLQLPTQQKILLCGIFAVGIFVCITSILRLSSLNIATSHHDITWNSISSSIWTIIESNLGIICACLPALQPIISGIFPCIRMATYNRSYRSYNYGTNRYNSRQGYNLHGSRIENDRWNELQEPERPTSQIMSSCRLVDDDVVAEGHNNNIVKTTQLQIRVERKDFHTL</sequence>
<dbReference type="PANTHER" id="PTHR33048">
    <property type="entry name" value="PTH11-LIKE INTEGRAL MEMBRANE PROTEIN (AFU_ORTHOLOGUE AFUA_5G11245)"/>
    <property type="match status" value="1"/>
</dbReference>
<dbReference type="GeneID" id="70243114"/>
<name>A0AAD4PTS3_9EURO</name>
<feature type="transmembrane region" description="Helical" evidence="6">
    <location>
        <begin position="207"/>
        <end position="228"/>
    </location>
</feature>
<reference evidence="8" key="1">
    <citation type="submission" date="2021-12" db="EMBL/GenBank/DDBJ databases">
        <title>Convergent genome expansion in fungi linked to evolution of root-endophyte symbiosis.</title>
        <authorList>
            <consortium name="DOE Joint Genome Institute"/>
            <person name="Ke Y.-H."/>
            <person name="Bonito G."/>
            <person name="Liao H.-L."/>
            <person name="Looney B."/>
            <person name="Rojas-Flechas A."/>
            <person name="Nash J."/>
            <person name="Hameed K."/>
            <person name="Schadt C."/>
            <person name="Martin F."/>
            <person name="Crous P.W."/>
            <person name="Miettinen O."/>
            <person name="Magnuson J.K."/>
            <person name="Labbe J."/>
            <person name="Jacobson D."/>
            <person name="Doktycz M.J."/>
            <person name="Veneault-Fourrey C."/>
            <person name="Kuo A."/>
            <person name="Mondo S."/>
            <person name="Calhoun S."/>
            <person name="Riley R."/>
            <person name="Ohm R."/>
            <person name="LaButti K."/>
            <person name="Andreopoulos B."/>
            <person name="Pangilinan J."/>
            <person name="Nolan M."/>
            <person name="Tritt A."/>
            <person name="Clum A."/>
            <person name="Lipzen A."/>
            <person name="Daum C."/>
            <person name="Barry K."/>
            <person name="Grigoriev I.V."/>
            <person name="Vilgalys R."/>
        </authorList>
    </citation>
    <scope>NUCLEOTIDE SEQUENCE</scope>
    <source>
        <strain evidence="8">PMI_201</strain>
    </source>
</reference>
<comment type="caution">
    <text evidence="8">The sequence shown here is derived from an EMBL/GenBank/DDBJ whole genome shotgun (WGS) entry which is preliminary data.</text>
</comment>
<dbReference type="InterPro" id="IPR049326">
    <property type="entry name" value="Rhodopsin_dom_fungi"/>
</dbReference>
<feature type="transmembrane region" description="Helical" evidence="6">
    <location>
        <begin position="17"/>
        <end position="38"/>
    </location>
</feature>
<dbReference type="Pfam" id="PF20684">
    <property type="entry name" value="Fung_rhodopsin"/>
    <property type="match status" value="1"/>
</dbReference>
<accession>A0AAD4PTS3</accession>
<evidence type="ECO:0000313" key="8">
    <source>
        <dbReference type="EMBL" id="KAH8689164.1"/>
    </source>
</evidence>